<dbReference type="OrthoDB" id="9787219at2"/>
<evidence type="ECO:0000313" key="5">
    <source>
        <dbReference type="Proteomes" id="UP000309550"/>
    </source>
</evidence>
<keyword evidence="1" id="KW-0560">Oxidoreductase</keyword>
<dbReference type="InterPro" id="IPR006140">
    <property type="entry name" value="D-isomer_DH_NAD-bd"/>
</dbReference>
<sequence length="311" mass="33588">MPPNILFAARPERWDTYRAPLRTALDAAGLRQAHLAQDIAPEKVDYIVYAPNSDLQDFTPYTRAKAVLNLWAGVEAITGNKTLRIPLARMVDPGMTASMTEYVVGHVMRHHLGMDRDIMGQDGRWTPDAPPLATQRRVSILGLGTLGLAAARALTGLGFPVTGWSRGPKSVDGIATLHGSDGLREALRNADIAVLLLPDTPATENTLSAETLALMPKGAFIVNPGRGTLIDDDALLAALDAGHIAHATLDVFRTEPLPRDHPFWAHPGVTVTPHVAAETRPRTASEIIVENIRRGEAGAPFLHLVDRTQGY</sequence>
<dbReference type="InterPro" id="IPR029753">
    <property type="entry name" value="D-isomer_DH_CS"/>
</dbReference>
<evidence type="ECO:0000256" key="2">
    <source>
        <dbReference type="ARBA" id="ARBA00023027"/>
    </source>
</evidence>
<evidence type="ECO:0000313" key="4">
    <source>
        <dbReference type="EMBL" id="TMM51116.1"/>
    </source>
</evidence>
<evidence type="ECO:0000256" key="1">
    <source>
        <dbReference type="ARBA" id="ARBA00023002"/>
    </source>
</evidence>
<dbReference type="PANTHER" id="PTHR43333">
    <property type="entry name" value="2-HACID_DH_C DOMAIN-CONTAINING PROTEIN"/>
    <property type="match status" value="1"/>
</dbReference>
<evidence type="ECO:0000259" key="3">
    <source>
        <dbReference type="Pfam" id="PF02826"/>
    </source>
</evidence>
<dbReference type="SUPFAM" id="SSF51735">
    <property type="entry name" value="NAD(P)-binding Rossmann-fold domains"/>
    <property type="match status" value="1"/>
</dbReference>
<dbReference type="Pfam" id="PF02826">
    <property type="entry name" value="2-Hacid_dh_C"/>
    <property type="match status" value="1"/>
</dbReference>
<keyword evidence="2" id="KW-0520">NAD</keyword>
<dbReference type="CDD" id="cd12164">
    <property type="entry name" value="GDH_like_2"/>
    <property type="match status" value="1"/>
</dbReference>
<dbReference type="Gene3D" id="3.40.50.720">
    <property type="entry name" value="NAD(P)-binding Rossmann-like Domain"/>
    <property type="match status" value="2"/>
</dbReference>
<reference evidence="4 5" key="1">
    <citation type="submission" date="2019-05" db="EMBL/GenBank/DDBJ databases">
        <title>Sulfitobacter sabulilitoris sp. nov., isolated from a marine sand.</title>
        <authorList>
            <person name="Yoon J.-H."/>
        </authorList>
    </citation>
    <scope>NUCLEOTIDE SEQUENCE [LARGE SCALE GENOMIC DNA]</scope>
    <source>
        <strain evidence="4 5">HSMS-29</strain>
    </source>
</reference>
<organism evidence="4 5">
    <name type="scientific">Sulfitobacter sabulilitoris</name>
    <dbReference type="NCBI Taxonomy" id="2562655"/>
    <lineage>
        <taxon>Bacteria</taxon>
        <taxon>Pseudomonadati</taxon>
        <taxon>Pseudomonadota</taxon>
        <taxon>Alphaproteobacteria</taxon>
        <taxon>Rhodobacterales</taxon>
        <taxon>Roseobacteraceae</taxon>
        <taxon>Sulfitobacter</taxon>
    </lineage>
</organism>
<dbReference type="PROSITE" id="PS00671">
    <property type="entry name" value="D_2_HYDROXYACID_DH_3"/>
    <property type="match status" value="1"/>
</dbReference>
<accession>A0A5S3PBN8</accession>
<dbReference type="GO" id="GO:0051287">
    <property type="term" value="F:NAD binding"/>
    <property type="evidence" value="ECO:0007669"/>
    <property type="project" value="InterPro"/>
</dbReference>
<keyword evidence="4" id="KW-0670">Pyruvate</keyword>
<dbReference type="AlphaFoldDB" id="A0A5S3PBN8"/>
<dbReference type="InterPro" id="IPR036291">
    <property type="entry name" value="NAD(P)-bd_dom_sf"/>
</dbReference>
<protein>
    <submittedName>
        <fullName evidence="4">Glyoxylate/hydroxypyruvate reductase A</fullName>
    </submittedName>
</protein>
<proteinExistence type="predicted"/>
<dbReference type="EMBL" id="VANS01000004">
    <property type="protein sequence ID" value="TMM51116.1"/>
    <property type="molecule type" value="Genomic_DNA"/>
</dbReference>
<feature type="domain" description="D-isomer specific 2-hydroxyacid dehydrogenase NAD-binding" evidence="3">
    <location>
        <begin position="107"/>
        <end position="276"/>
    </location>
</feature>
<comment type="caution">
    <text evidence="4">The sequence shown here is derived from an EMBL/GenBank/DDBJ whole genome shotgun (WGS) entry which is preliminary data.</text>
</comment>
<dbReference type="RefSeq" id="WP_138663076.1">
    <property type="nucleotide sequence ID" value="NZ_VANS01000004.1"/>
</dbReference>
<keyword evidence="5" id="KW-1185">Reference proteome</keyword>
<gene>
    <name evidence="4" type="ORF">FDT80_14715</name>
</gene>
<name>A0A5S3PBN8_9RHOB</name>
<dbReference type="PANTHER" id="PTHR43333:SF1">
    <property type="entry name" value="D-ISOMER SPECIFIC 2-HYDROXYACID DEHYDROGENASE NAD-BINDING DOMAIN-CONTAINING PROTEIN"/>
    <property type="match status" value="1"/>
</dbReference>
<dbReference type="GO" id="GO:0016616">
    <property type="term" value="F:oxidoreductase activity, acting on the CH-OH group of donors, NAD or NADP as acceptor"/>
    <property type="evidence" value="ECO:0007669"/>
    <property type="project" value="UniProtKB-ARBA"/>
</dbReference>
<dbReference type="Proteomes" id="UP000309550">
    <property type="component" value="Unassembled WGS sequence"/>
</dbReference>